<evidence type="ECO:0000256" key="5">
    <source>
        <dbReference type="ARBA" id="ARBA00022989"/>
    </source>
</evidence>
<comment type="subcellular location">
    <subcellularLocation>
        <location evidence="1 7">Cell membrane</location>
        <topology evidence="1 7">Multi-pass membrane protein</topology>
    </subcellularLocation>
</comment>
<dbReference type="CDD" id="cd06261">
    <property type="entry name" value="TM_PBP2"/>
    <property type="match status" value="1"/>
</dbReference>
<dbReference type="PANTHER" id="PTHR43744:SF12">
    <property type="entry name" value="ABC TRANSPORTER PERMEASE PROTEIN MG189-RELATED"/>
    <property type="match status" value="1"/>
</dbReference>
<feature type="transmembrane region" description="Helical" evidence="7">
    <location>
        <begin position="203"/>
        <end position="228"/>
    </location>
</feature>
<evidence type="ECO:0000256" key="4">
    <source>
        <dbReference type="ARBA" id="ARBA00022692"/>
    </source>
</evidence>
<evidence type="ECO:0000256" key="3">
    <source>
        <dbReference type="ARBA" id="ARBA00022475"/>
    </source>
</evidence>
<dbReference type="Proteomes" id="UP001596113">
    <property type="component" value="Unassembled WGS sequence"/>
</dbReference>
<dbReference type="Pfam" id="PF00528">
    <property type="entry name" value="BPD_transp_1"/>
    <property type="match status" value="1"/>
</dbReference>
<organism evidence="9 10">
    <name type="scientific">Cohnella soli</name>
    <dbReference type="NCBI Taxonomy" id="425005"/>
    <lineage>
        <taxon>Bacteria</taxon>
        <taxon>Bacillati</taxon>
        <taxon>Bacillota</taxon>
        <taxon>Bacilli</taxon>
        <taxon>Bacillales</taxon>
        <taxon>Paenibacillaceae</taxon>
        <taxon>Cohnella</taxon>
    </lineage>
</organism>
<gene>
    <name evidence="9" type="ORF">ACFPOF_18710</name>
</gene>
<evidence type="ECO:0000313" key="10">
    <source>
        <dbReference type="Proteomes" id="UP001596113"/>
    </source>
</evidence>
<keyword evidence="6 7" id="KW-0472">Membrane</keyword>
<comment type="similarity">
    <text evidence="7">Belongs to the binding-protein-dependent transport system permease family.</text>
</comment>
<dbReference type="PROSITE" id="PS50928">
    <property type="entry name" value="ABC_TM1"/>
    <property type="match status" value="1"/>
</dbReference>
<sequence>MSARRIALGLKHVLLGRSERSGLLARLLLYLVLLDVALLYLTPILYMISTMFKNSTDLLDPTVRWIPRTLEWGNLRMAWEGLRFPKTFANAIVLAGAGAVFQVVSCSIAGYAFARFRFPFRNLLFGLLIFSFLIPPQTMMVPLFALMKETGLLNTKWAILGPDLFGHGIRGSLFVIIFRQFFRTLPFELEDAARIDGAGPFRLFLKVMVPLAVPAIVVVFIFSFIWHWNETYLTGMMVGANNMTLSNSLFKMTEVLKELTGRTSEVNETVKMAASFLIIFPPLILYAITQRWFIEGVERTGLVD</sequence>
<dbReference type="InterPro" id="IPR000515">
    <property type="entry name" value="MetI-like"/>
</dbReference>
<keyword evidence="10" id="KW-1185">Reference proteome</keyword>
<evidence type="ECO:0000313" key="9">
    <source>
        <dbReference type="EMBL" id="MFC5404775.1"/>
    </source>
</evidence>
<feature type="transmembrane region" description="Helical" evidence="7">
    <location>
        <begin position="27"/>
        <end position="48"/>
    </location>
</feature>
<dbReference type="PANTHER" id="PTHR43744">
    <property type="entry name" value="ABC TRANSPORTER PERMEASE PROTEIN MG189-RELATED-RELATED"/>
    <property type="match status" value="1"/>
</dbReference>
<keyword evidence="5 7" id="KW-1133">Transmembrane helix</keyword>
<dbReference type="Gene3D" id="1.10.3720.10">
    <property type="entry name" value="MetI-like"/>
    <property type="match status" value="1"/>
</dbReference>
<keyword evidence="3" id="KW-1003">Cell membrane</keyword>
<comment type="caution">
    <text evidence="9">The sequence shown here is derived from an EMBL/GenBank/DDBJ whole genome shotgun (WGS) entry which is preliminary data.</text>
</comment>
<dbReference type="InterPro" id="IPR035906">
    <property type="entry name" value="MetI-like_sf"/>
</dbReference>
<dbReference type="EMBL" id="JBHSMI010000028">
    <property type="protein sequence ID" value="MFC5404775.1"/>
    <property type="molecule type" value="Genomic_DNA"/>
</dbReference>
<protein>
    <submittedName>
        <fullName evidence="9">Carbohydrate ABC transporter permease</fullName>
    </submittedName>
</protein>
<name>A0ABW0HWQ2_9BACL</name>
<proteinExistence type="inferred from homology"/>
<evidence type="ECO:0000256" key="1">
    <source>
        <dbReference type="ARBA" id="ARBA00004651"/>
    </source>
</evidence>
<keyword evidence="2 7" id="KW-0813">Transport</keyword>
<feature type="transmembrane region" description="Helical" evidence="7">
    <location>
        <begin position="88"/>
        <end position="111"/>
    </location>
</feature>
<keyword evidence="4 7" id="KW-0812">Transmembrane</keyword>
<evidence type="ECO:0000256" key="7">
    <source>
        <dbReference type="RuleBase" id="RU363032"/>
    </source>
</evidence>
<dbReference type="SUPFAM" id="SSF161098">
    <property type="entry name" value="MetI-like"/>
    <property type="match status" value="1"/>
</dbReference>
<accession>A0ABW0HWQ2</accession>
<evidence type="ECO:0000256" key="6">
    <source>
        <dbReference type="ARBA" id="ARBA00023136"/>
    </source>
</evidence>
<feature type="transmembrane region" description="Helical" evidence="7">
    <location>
        <begin position="123"/>
        <end position="144"/>
    </location>
</feature>
<reference evidence="10" key="1">
    <citation type="journal article" date="2019" name="Int. J. Syst. Evol. Microbiol.">
        <title>The Global Catalogue of Microorganisms (GCM) 10K type strain sequencing project: providing services to taxonomists for standard genome sequencing and annotation.</title>
        <authorList>
            <consortium name="The Broad Institute Genomics Platform"/>
            <consortium name="The Broad Institute Genome Sequencing Center for Infectious Disease"/>
            <person name="Wu L."/>
            <person name="Ma J."/>
        </authorList>
    </citation>
    <scope>NUCLEOTIDE SEQUENCE [LARGE SCALE GENOMIC DNA]</scope>
    <source>
        <strain evidence="10">CGMCC 1.18575</strain>
    </source>
</reference>
<evidence type="ECO:0000256" key="2">
    <source>
        <dbReference type="ARBA" id="ARBA00022448"/>
    </source>
</evidence>
<feature type="transmembrane region" description="Helical" evidence="7">
    <location>
        <begin position="272"/>
        <end position="289"/>
    </location>
</feature>
<evidence type="ECO:0000259" key="8">
    <source>
        <dbReference type="PROSITE" id="PS50928"/>
    </source>
</evidence>
<feature type="domain" description="ABC transmembrane type-1" evidence="8">
    <location>
        <begin position="88"/>
        <end position="289"/>
    </location>
</feature>
<dbReference type="RefSeq" id="WP_378135369.1">
    <property type="nucleotide sequence ID" value="NZ_JBHSMI010000028.1"/>
</dbReference>